<dbReference type="Gene3D" id="3.40.50.2000">
    <property type="entry name" value="Glycogen Phosphorylase B"/>
    <property type="match status" value="1"/>
</dbReference>
<dbReference type="Proteomes" id="UP000709672">
    <property type="component" value="Unassembled WGS sequence"/>
</dbReference>
<protein>
    <submittedName>
        <fullName evidence="1">Glycosyltransferase</fullName>
    </submittedName>
</protein>
<comment type="caution">
    <text evidence="1">The sequence shown here is derived from an EMBL/GenBank/DDBJ whole genome shotgun (WGS) entry which is preliminary data.</text>
</comment>
<dbReference type="PANTHER" id="PTHR12526">
    <property type="entry name" value="GLYCOSYLTRANSFERASE"/>
    <property type="match status" value="1"/>
</dbReference>
<dbReference type="EMBL" id="JACPHQ010000035">
    <property type="protein sequence ID" value="MBI2466108.1"/>
    <property type="molecule type" value="Genomic_DNA"/>
</dbReference>
<dbReference type="Pfam" id="PF13692">
    <property type="entry name" value="Glyco_trans_1_4"/>
    <property type="match status" value="1"/>
</dbReference>
<dbReference type="SUPFAM" id="SSF53756">
    <property type="entry name" value="UDP-Glycosyltransferase/glycogen phosphorylase"/>
    <property type="match status" value="1"/>
</dbReference>
<name>A0A931YDV0_9BACT</name>
<reference evidence="1" key="1">
    <citation type="submission" date="2020-07" db="EMBL/GenBank/DDBJ databases">
        <title>Huge and variable diversity of episymbiotic CPR bacteria and DPANN archaea in groundwater ecosystems.</title>
        <authorList>
            <person name="He C.Y."/>
            <person name="Keren R."/>
            <person name="Whittaker M."/>
            <person name="Farag I.F."/>
            <person name="Doudna J."/>
            <person name="Cate J.H.D."/>
            <person name="Banfield J.F."/>
        </authorList>
    </citation>
    <scope>NUCLEOTIDE SEQUENCE</scope>
    <source>
        <strain evidence="1">NC_groundwater_418_Ag_B-0.1um_45_10</strain>
    </source>
</reference>
<feature type="non-terminal residue" evidence="1">
    <location>
        <position position="1"/>
    </location>
</feature>
<dbReference type="AlphaFoldDB" id="A0A931YDV0"/>
<sequence>LAVYQKNFDILLMPFPRQTHFVYYMSPLKMFEYMAAKRPIIATDLLSIREVLSEKNAILVPSGEPKRLATAIENLYRDPSLGEKLADQAYLDVQDYTWQKRAEKIISSI</sequence>
<accession>A0A931YDV0</accession>
<evidence type="ECO:0000313" key="1">
    <source>
        <dbReference type="EMBL" id="MBI2466108.1"/>
    </source>
</evidence>
<gene>
    <name evidence="1" type="ORF">HYV66_02690</name>
</gene>
<evidence type="ECO:0000313" key="2">
    <source>
        <dbReference type="Proteomes" id="UP000709672"/>
    </source>
</evidence>
<proteinExistence type="predicted"/>
<dbReference type="PANTHER" id="PTHR12526:SF622">
    <property type="entry name" value="GLYCOSYLTRANSFERASE (GROUP I)"/>
    <property type="match status" value="1"/>
</dbReference>
<organism evidence="1 2">
    <name type="scientific">Candidatus Sungiibacteriota bacterium</name>
    <dbReference type="NCBI Taxonomy" id="2750080"/>
    <lineage>
        <taxon>Bacteria</taxon>
        <taxon>Candidatus Sungiibacteriota</taxon>
    </lineage>
</organism>